<organism evidence="6 7">
    <name type="scientific">Nocardia brasiliensis</name>
    <dbReference type="NCBI Taxonomy" id="37326"/>
    <lineage>
        <taxon>Bacteria</taxon>
        <taxon>Bacillati</taxon>
        <taxon>Actinomycetota</taxon>
        <taxon>Actinomycetes</taxon>
        <taxon>Mycobacteriales</taxon>
        <taxon>Nocardiaceae</taxon>
        <taxon>Nocardia</taxon>
    </lineage>
</organism>
<dbReference type="RefSeq" id="WP_167464959.1">
    <property type="nucleotide sequence ID" value="NZ_CP046171.1"/>
</dbReference>
<keyword evidence="2" id="KW-0347">Helicase</keyword>
<evidence type="ECO:0000256" key="4">
    <source>
        <dbReference type="SAM" id="MobiDB-lite"/>
    </source>
</evidence>
<sequence>MVGPDRSGDRELAADEGPPGPGRPLSVSQHKTYNRCPYGYYLERIEGAWQRPAAWLPQGTAFHEAAEAYERSGRKMTVDAMQDVFRESYARATNEMTAETPNLTYWFRSGPYAGPQDIQRRFGLGLDQVERYPAWYEKHPNEVIWIDPNGEPGIELGFVVDLAGVTVRGFIDAVIVDETTGRVRVRDNKSGNTPGDDFQLGTYSVALAVKYGMEQPWVGDYWMARTGKPTFDYDLTEWTVERVTEEFHQLADDIAAERFSPAPEPAKCRFCAVASSCEFAA</sequence>
<dbReference type="InterPro" id="IPR011604">
    <property type="entry name" value="PDDEXK-like_dom_sf"/>
</dbReference>
<feature type="compositionally biased region" description="Basic and acidic residues" evidence="4">
    <location>
        <begin position="1"/>
        <end position="13"/>
    </location>
</feature>
<dbReference type="Pfam" id="PF12705">
    <property type="entry name" value="PDDEXK_1"/>
    <property type="match status" value="1"/>
</dbReference>
<gene>
    <name evidence="6" type="ORF">F5X71_29580</name>
</gene>
<keyword evidence="2" id="KW-0378">Hydrolase</keyword>
<dbReference type="GO" id="GO:0006281">
    <property type="term" value="P:DNA repair"/>
    <property type="evidence" value="ECO:0007669"/>
    <property type="project" value="UniProtKB-KW"/>
</dbReference>
<feature type="domain" description="PD-(D/E)XK endonuclease-like" evidence="5">
    <location>
        <begin position="25"/>
        <end position="278"/>
    </location>
</feature>
<keyword evidence="1" id="KW-0227">DNA damage</keyword>
<dbReference type="AlphaFoldDB" id="A0A6G9XYC7"/>
<proteinExistence type="predicted"/>
<protein>
    <submittedName>
        <fullName evidence="6">PD-(D/E)XK nuclease family protein</fullName>
    </submittedName>
</protein>
<dbReference type="GO" id="GO:0004386">
    <property type="term" value="F:helicase activity"/>
    <property type="evidence" value="ECO:0007669"/>
    <property type="project" value="UniProtKB-KW"/>
</dbReference>
<accession>A0A6G9XYC7</accession>
<keyword evidence="2" id="KW-0547">Nucleotide-binding</keyword>
<evidence type="ECO:0000313" key="7">
    <source>
        <dbReference type="Proteomes" id="UP000501705"/>
    </source>
</evidence>
<keyword evidence="2" id="KW-0067">ATP-binding</keyword>
<dbReference type="Proteomes" id="UP000501705">
    <property type="component" value="Chromosome"/>
</dbReference>
<evidence type="ECO:0000256" key="2">
    <source>
        <dbReference type="ARBA" id="ARBA00022806"/>
    </source>
</evidence>
<name>A0A6G9XYC7_NOCBR</name>
<evidence type="ECO:0000256" key="3">
    <source>
        <dbReference type="ARBA" id="ARBA00023204"/>
    </source>
</evidence>
<dbReference type="Gene3D" id="3.90.320.10">
    <property type="match status" value="1"/>
</dbReference>
<dbReference type="EMBL" id="CP046171">
    <property type="protein sequence ID" value="QIS05906.1"/>
    <property type="molecule type" value="Genomic_DNA"/>
</dbReference>
<reference evidence="6 7" key="1">
    <citation type="journal article" date="2019" name="ACS Chem. Biol.">
        <title>Identification and Mobilization of a Cryptic Antibiotic Biosynthesis Gene Locus from a Human-Pathogenic Nocardia Isolate.</title>
        <authorList>
            <person name="Herisse M."/>
            <person name="Ishida K."/>
            <person name="Porter J.L."/>
            <person name="Howden B."/>
            <person name="Hertweck C."/>
            <person name="Stinear T.P."/>
            <person name="Pidot S.J."/>
        </authorList>
    </citation>
    <scope>NUCLEOTIDE SEQUENCE [LARGE SCALE GENOMIC DNA]</scope>
    <source>
        <strain evidence="6 7">AUSMDU00024985</strain>
    </source>
</reference>
<evidence type="ECO:0000313" key="6">
    <source>
        <dbReference type="EMBL" id="QIS05906.1"/>
    </source>
</evidence>
<keyword evidence="3" id="KW-0234">DNA repair</keyword>
<feature type="region of interest" description="Disordered" evidence="4">
    <location>
        <begin position="1"/>
        <end position="29"/>
    </location>
</feature>
<evidence type="ECO:0000259" key="5">
    <source>
        <dbReference type="Pfam" id="PF12705"/>
    </source>
</evidence>
<evidence type="ECO:0000256" key="1">
    <source>
        <dbReference type="ARBA" id="ARBA00022763"/>
    </source>
</evidence>
<dbReference type="InterPro" id="IPR038726">
    <property type="entry name" value="PDDEXK_AddAB-type"/>
</dbReference>